<dbReference type="SUPFAM" id="SSF53067">
    <property type="entry name" value="Actin-like ATPase domain"/>
    <property type="match status" value="2"/>
</dbReference>
<dbReference type="Pfam" id="PF00814">
    <property type="entry name" value="TsaD"/>
    <property type="match status" value="1"/>
</dbReference>
<sequence length="221" mass="24598">MSYILNIESSTTNCSISLALNGKVITIKEKNDKSYSHSTKLHSFIDEVLKESNVSIRELSAIAVSKGPGSYTGLRIGVATAKGLCYALDLPLISVSTLLILAKQIKVESGLIIPVMDARRDEVYSAVFDSSYDSIREVLAQIITKDSFRELISRNKLFFVGNGQEKCKRLIKNNSNLIFSSHETFPSSNEMAGLSFEKFKNSKFEDIAYFEPDYLKNFIPG</sequence>
<dbReference type="Gene3D" id="3.30.420.40">
    <property type="match status" value="2"/>
</dbReference>
<gene>
    <name evidence="2" type="ORF">METZ01_LOCUS19583</name>
</gene>
<dbReference type="CDD" id="cd24032">
    <property type="entry name" value="ASKHA_NBD_TsaB"/>
    <property type="match status" value="1"/>
</dbReference>
<dbReference type="NCBIfam" id="TIGR03725">
    <property type="entry name" value="T6A_YeaZ"/>
    <property type="match status" value="1"/>
</dbReference>
<reference evidence="2" key="1">
    <citation type="submission" date="2018-05" db="EMBL/GenBank/DDBJ databases">
        <authorList>
            <person name="Lanie J.A."/>
            <person name="Ng W.-L."/>
            <person name="Kazmierczak K.M."/>
            <person name="Andrzejewski T.M."/>
            <person name="Davidsen T.M."/>
            <person name="Wayne K.J."/>
            <person name="Tettelin H."/>
            <person name="Glass J.I."/>
            <person name="Rusch D."/>
            <person name="Podicherti R."/>
            <person name="Tsui H.-C.T."/>
            <person name="Winkler M.E."/>
        </authorList>
    </citation>
    <scope>NUCLEOTIDE SEQUENCE</scope>
</reference>
<dbReference type="InterPro" id="IPR022496">
    <property type="entry name" value="T6A_TsaB"/>
</dbReference>
<name>A0A381PKZ7_9ZZZZ</name>
<dbReference type="InterPro" id="IPR000905">
    <property type="entry name" value="Gcp-like_dom"/>
</dbReference>
<dbReference type="GO" id="GO:0005829">
    <property type="term" value="C:cytosol"/>
    <property type="evidence" value="ECO:0007669"/>
    <property type="project" value="TreeGrafter"/>
</dbReference>
<dbReference type="AlphaFoldDB" id="A0A381PKZ7"/>
<organism evidence="2">
    <name type="scientific">marine metagenome</name>
    <dbReference type="NCBI Taxonomy" id="408172"/>
    <lineage>
        <taxon>unclassified sequences</taxon>
        <taxon>metagenomes</taxon>
        <taxon>ecological metagenomes</taxon>
    </lineage>
</organism>
<evidence type="ECO:0000259" key="1">
    <source>
        <dbReference type="Pfam" id="PF00814"/>
    </source>
</evidence>
<dbReference type="EMBL" id="UINC01000992">
    <property type="protein sequence ID" value="SUZ66729.1"/>
    <property type="molecule type" value="Genomic_DNA"/>
</dbReference>
<dbReference type="InterPro" id="IPR043129">
    <property type="entry name" value="ATPase_NBD"/>
</dbReference>
<evidence type="ECO:0000313" key="2">
    <source>
        <dbReference type="EMBL" id="SUZ66729.1"/>
    </source>
</evidence>
<protein>
    <recommendedName>
        <fullName evidence="1">Gcp-like domain-containing protein</fullName>
    </recommendedName>
</protein>
<feature type="domain" description="Gcp-like" evidence="1">
    <location>
        <begin position="35"/>
        <end position="209"/>
    </location>
</feature>
<accession>A0A381PKZ7</accession>
<dbReference type="GO" id="GO:0002949">
    <property type="term" value="P:tRNA threonylcarbamoyladenosine modification"/>
    <property type="evidence" value="ECO:0007669"/>
    <property type="project" value="InterPro"/>
</dbReference>
<proteinExistence type="predicted"/>
<dbReference type="PANTHER" id="PTHR11735">
    <property type="entry name" value="TRNA N6-ADENOSINE THREONYLCARBAMOYLTRANSFERASE"/>
    <property type="match status" value="1"/>
</dbReference>
<dbReference type="PANTHER" id="PTHR11735:SF11">
    <property type="entry name" value="TRNA THREONYLCARBAMOYLADENOSINE BIOSYNTHESIS PROTEIN TSAB"/>
    <property type="match status" value="1"/>
</dbReference>